<feature type="transmembrane region" description="Helical" evidence="1">
    <location>
        <begin position="353"/>
        <end position="373"/>
    </location>
</feature>
<comment type="caution">
    <text evidence="3">The sequence shown here is derived from an EMBL/GenBank/DDBJ whole genome shotgun (WGS) entry which is preliminary data.</text>
</comment>
<name>A0ABW3D9E0_9BACL</name>
<keyword evidence="1" id="KW-0812">Transmembrane</keyword>
<dbReference type="PANTHER" id="PTHR30590">
    <property type="entry name" value="INNER MEMBRANE PROTEIN"/>
    <property type="match status" value="1"/>
</dbReference>
<dbReference type="InterPro" id="IPR007349">
    <property type="entry name" value="DUF418"/>
</dbReference>
<reference evidence="4" key="1">
    <citation type="journal article" date="2019" name="Int. J. Syst. Evol. Microbiol.">
        <title>The Global Catalogue of Microorganisms (GCM) 10K type strain sequencing project: providing services to taxonomists for standard genome sequencing and annotation.</title>
        <authorList>
            <consortium name="The Broad Institute Genomics Platform"/>
            <consortium name="The Broad Institute Genome Sequencing Center for Infectious Disease"/>
            <person name="Wu L."/>
            <person name="Ma J."/>
        </authorList>
    </citation>
    <scope>NUCLEOTIDE SEQUENCE [LARGE SCALE GENOMIC DNA]</scope>
    <source>
        <strain evidence="4">CCUG 57263</strain>
    </source>
</reference>
<evidence type="ECO:0000259" key="2">
    <source>
        <dbReference type="Pfam" id="PF04235"/>
    </source>
</evidence>
<keyword evidence="4" id="KW-1185">Reference proteome</keyword>
<feature type="transmembrane region" description="Helical" evidence="1">
    <location>
        <begin position="141"/>
        <end position="161"/>
    </location>
</feature>
<accession>A0ABW3D9E0</accession>
<dbReference type="PANTHER" id="PTHR30590:SF2">
    <property type="entry name" value="INNER MEMBRANE PROTEIN"/>
    <property type="match status" value="1"/>
</dbReference>
<feature type="transmembrane region" description="Helical" evidence="1">
    <location>
        <begin position="119"/>
        <end position="134"/>
    </location>
</feature>
<feature type="transmembrane region" description="Helical" evidence="1">
    <location>
        <begin position="93"/>
        <end position="113"/>
    </location>
</feature>
<feature type="transmembrane region" description="Helical" evidence="1">
    <location>
        <begin position="285"/>
        <end position="304"/>
    </location>
</feature>
<keyword evidence="1" id="KW-0472">Membrane</keyword>
<proteinExistence type="predicted"/>
<evidence type="ECO:0000256" key="1">
    <source>
        <dbReference type="SAM" id="Phobius"/>
    </source>
</evidence>
<dbReference type="InterPro" id="IPR052529">
    <property type="entry name" value="Bact_Transport_Assoc"/>
</dbReference>
<dbReference type="EMBL" id="JBHTIU010000039">
    <property type="protein sequence ID" value="MFD0870082.1"/>
    <property type="molecule type" value="Genomic_DNA"/>
</dbReference>
<feature type="transmembrane region" description="Helical" evidence="1">
    <location>
        <begin position="204"/>
        <end position="223"/>
    </location>
</feature>
<sequence>MQPVAANERIQLLDIARGLAILGILLVNMTFYSSSLQAIQFQINLWPDFWNQAAKSILSIMVDGKFIAIFSFLFGYGMILFKDRALEKGRRFVPLYLRRLLALLIFGLIHGWFIWFGDILVHYALLGFILLLFHKCKPKTLLVWSVSFLMLIPALMLFSGGNAGATPRLSPEFKQLVLQWIERDQAIYGGGTFGEIQRQRVSDWYASALNQIAFYPQILGLFLMGSYIAKRKLFHNLSGNRSVLIRICIWTGSFGFVSTLLPIVLEQTVGTNAGGWINRLDVIRYLIGNPSIGLFYITGLALLIQKPSWQRALRPLANVGRMAFTNYILQSVLCTLIFYHYGLGLYGQAGPLAGSLLAIAVFLLQMVLSALWLRKFRMGPLEWVWRMATYLSISPLRKKGITSAR</sequence>
<organism evidence="3 4">
    <name type="scientific">Paenibacillus residui</name>
    <dbReference type="NCBI Taxonomy" id="629724"/>
    <lineage>
        <taxon>Bacteria</taxon>
        <taxon>Bacillati</taxon>
        <taxon>Bacillota</taxon>
        <taxon>Bacilli</taxon>
        <taxon>Bacillales</taxon>
        <taxon>Paenibacillaceae</taxon>
        <taxon>Paenibacillus</taxon>
    </lineage>
</organism>
<keyword evidence="1" id="KW-1133">Transmembrane helix</keyword>
<feature type="transmembrane region" description="Helical" evidence="1">
    <location>
        <begin position="12"/>
        <end position="33"/>
    </location>
</feature>
<feature type="transmembrane region" description="Helical" evidence="1">
    <location>
        <begin position="324"/>
        <end position="341"/>
    </location>
</feature>
<evidence type="ECO:0000313" key="4">
    <source>
        <dbReference type="Proteomes" id="UP001597120"/>
    </source>
</evidence>
<evidence type="ECO:0000313" key="3">
    <source>
        <dbReference type="EMBL" id="MFD0870082.1"/>
    </source>
</evidence>
<protein>
    <submittedName>
        <fullName evidence="3">DUF418 domain-containing protein</fullName>
    </submittedName>
</protein>
<gene>
    <name evidence="3" type="ORF">ACFQ03_13050</name>
</gene>
<feature type="domain" description="DUF418" evidence="2">
    <location>
        <begin position="229"/>
        <end position="391"/>
    </location>
</feature>
<dbReference type="Pfam" id="PF04235">
    <property type="entry name" value="DUF418"/>
    <property type="match status" value="1"/>
</dbReference>
<feature type="transmembrane region" description="Helical" evidence="1">
    <location>
        <begin position="53"/>
        <end position="81"/>
    </location>
</feature>
<dbReference type="Proteomes" id="UP001597120">
    <property type="component" value="Unassembled WGS sequence"/>
</dbReference>
<feature type="transmembrane region" description="Helical" evidence="1">
    <location>
        <begin position="243"/>
        <end position="265"/>
    </location>
</feature>
<dbReference type="RefSeq" id="WP_379288582.1">
    <property type="nucleotide sequence ID" value="NZ_JBHTIU010000039.1"/>
</dbReference>